<accession>A0A430Q0B8</accession>
<keyword evidence="2" id="KW-1185">Reference proteome</keyword>
<name>A0A430Q0B8_SCHBO</name>
<sequence length="105" mass="11977">MDTETCAYTYIHIYIHTYLDKLNQLNSHILRPLLININLLLPLSLPLSFSLSLSHTLSLSRIELYTTTGDLMNCNSVETLKCGLVHFIQPVHKAINSCGFLMERQ</sequence>
<dbReference type="AlphaFoldDB" id="A0A430Q0B8"/>
<dbReference type="EMBL" id="QMKO01003542">
    <property type="protein sequence ID" value="RTG81191.1"/>
    <property type="molecule type" value="Genomic_DNA"/>
</dbReference>
<organism evidence="1 2">
    <name type="scientific">Schistosoma bovis</name>
    <name type="common">Blood fluke</name>
    <dbReference type="NCBI Taxonomy" id="6184"/>
    <lineage>
        <taxon>Eukaryota</taxon>
        <taxon>Metazoa</taxon>
        <taxon>Spiralia</taxon>
        <taxon>Lophotrochozoa</taxon>
        <taxon>Platyhelminthes</taxon>
        <taxon>Trematoda</taxon>
        <taxon>Digenea</taxon>
        <taxon>Strigeidida</taxon>
        <taxon>Schistosomatoidea</taxon>
        <taxon>Schistosomatidae</taxon>
        <taxon>Schistosoma</taxon>
    </lineage>
</organism>
<evidence type="ECO:0000313" key="2">
    <source>
        <dbReference type="Proteomes" id="UP000290809"/>
    </source>
</evidence>
<dbReference type="Proteomes" id="UP000290809">
    <property type="component" value="Unassembled WGS sequence"/>
</dbReference>
<evidence type="ECO:0000313" key="1">
    <source>
        <dbReference type="EMBL" id="RTG81191.1"/>
    </source>
</evidence>
<proteinExistence type="predicted"/>
<reference evidence="1 2" key="1">
    <citation type="journal article" date="2019" name="PLoS Pathog.">
        <title>Genome sequence of the bovine parasite Schistosoma bovis Tanzania.</title>
        <authorList>
            <person name="Oey H."/>
            <person name="Zakrzewski M."/>
            <person name="Gobert G."/>
            <person name="Gravermann K."/>
            <person name="Stoye J."/>
            <person name="Jones M."/>
            <person name="Mcmanus D."/>
            <person name="Krause L."/>
        </authorList>
    </citation>
    <scope>NUCLEOTIDE SEQUENCE [LARGE SCALE GENOMIC DNA]</scope>
    <source>
        <strain evidence="1 2">TAN1997</strain>
    </source>
</reference>
<protein>
    <submittedName>
        <fullName evidence="1">Uncharacterized protein</fullName>
    </submittedName>
</protein>
<comment type="caution">
    <text evidence="1">The sequence shown here is derived from an EMBL/GenBank/DDBJ whole genome shotgun (WGS) entry which is preliminary data.</text>
</comment>
<gene>
    <name evidence="1" type="ORF">DC041_0008700</name>
</gene>